<comment type="similarity">
    <text evidence="3 15">Belongs to the HIT family.</text>
</comment>
<feature type="region of interest" description="Disordered" evidence="18">
    <location>
        <begin position="15"/>
        <end position="34"/>
    </location>
</feature>
<feature type="binding site" evidence="17">
    <location>
        <position position="202"/>
    </location>
    <ligand>
        <name>substrate</name>
    </ligand>
</feature>
<sequence length="335" mass="38531">MTCTISSMADCAKQSEVDTGDGNGTDVAKHPAKKQKIEAGDGDVCEVSGFEVKKVLRDCAREKTMFLQGKIAEKEAVVILEKTPIHVDTLNELFRESQLTMESNNDIYTTYCLQPPAHLNVIKTTVVCPATEKHVRKYQEQETVLVEETAEDYRTITLPFLESQSFSLQWVYNILEKKAEVEQVVYEDPDPKLGFILLPDFKWDQKQLDDLYLIAIVHRRDIKSLRDLTSDHLPLLRNIQKKGKDAVRERYGIKGDKLRMYVHYQPSYYHFHIHLNALKYNAPGTGVDRAHLLSNVIQNLECDPQYYKTRTLTFPLRELDGLLSHFREPKDSAKL</sequence>
<evidence type="ECO:0000256" key="4">
    <source>
        <dbReference type="ARBA" id="ARBA00011140"/>
    </source>
</evidence>
<keyword evidence="10 15" id="KW-0378">Hydrolase</keyword>
<dbReference type="PIRSF" id="PIRSF028973">
    <property type="entry name" value="Scavenger_mRNA_decap_enz"/>
    <property type="match status" value="1"/>
</dbReference>
<evidence type="ECO:0000256" key="13">
    <source>
        <dbReference type="ARBA" id="ARBA00023242"/>
    </source>
</evidence>
<dbReference type="InterPro" id="IPR011145">
    <property type="entry name" value="Scavenger_mRNA_decap_enz_N"/>
</dbReference>
<feature type="binding site" evidence="17">
    <location>
        <begin position="263"/>
        <end position="274"/>
    </location>
    <ligand>
        <name>substrate</name>
    </ligand>
</feature>
<reference evidence="19" key="3">
    <citation type="submission" date="2025-09" db="UniProtKB">
        <authorList>
            <consortium name="Ensembl"/>
        </authorList>
    </citation>
    <scope>IDENTIFICATION</scope>
</reference>
<keyword evidence="13 15" id="KW-0539">Nucleus</keyword>
<dbReference type="InterPro" id="IPR036265">
    <property type="entry name" value="HIT-like_sf"/>
</dbReference>
<evidence type="ECO:0000256" key="8">
    <source>
        <dbReference type="ARBA" id="ARBA00022553"/>
    </source>
</evidence>
<dbReference type="PANTHER" id="PTHR12978:SF0">
    <property type="entry name" value="M7GPPPX DIPHOSPHATASE"/>
    <property type="match status" value="1"/>
</dbReference>
<dbReference type="InterPro" id="IPR008594">
    <property type="entry name" value="DcpS/DCS2"/>
</dbReference>
<dbReference type="Pfam" id="PF11969">
    <property type="entry name" value="DcpS_C"/>
    <property type="match status" value="1"/>
</dbReference>
<dbReference type="EC" id="3.6.1.59" evidence="5 15"/>
<name>A0A8C9SD44_SCLFO</name>
<dbReference type="Gene3D" id="3.30.200.40">
    <property type="entry name" value="Scavenger mRNA decapping enzyme, N-terminal domain"/>
    <property type="match status" value="1"/>
</dbReference>
<keyword evidence="12" id="KW-0508">mRNA splicing</keyword>
<dbReference type="GO" id="GO:0005634">
    <property type="term" value="C:nucleus"/>
    <property type="evidence" value="ECO:0007669"/>
    <property type="project" value="UniProtKB-SubCell"/>
</dbReference>
<dbReference type="GO" id="GO:0000932">
    <property type="term" value="C:P-body"/>
    <property type="evidence" value="ECO:0007669"/>
    <property type="project" value="TreeGrafter"/>
</dbReference>
<evidence type="ECO:0000256" key="14">
    <source>
        <dbReference type="ARBA" id="ARBA00048222"/>
    </source>
</evidence>
<evidence type="ECO:0000256" key="1">
    <source>
        <dbReference type="ARBA" id="ARBA00004123"/>
    </source>
</evidence>
<proteinExistence type="inferred from homology"/>
<comment type="function">
    <text evidence="15">Decapping scavenger enzyme that catalyzes the cleavage of a residual cap structure following the degradation of mRNAs by the 3'-&gt;5' exosome-mediated mRNA decay pathway.</text>
</comment>
<gene>
    <name evidence="19" type="primary">DCPS</name>
    <name evidence="19" type="synonym">dcps</name>
</gene>
<keyword evidence="11" id="KW-0007">Acetylation</keyword>
<accession>A0A8C9SD44</accession>
<dbReference type="GO" id="GO:0008380">
    <property type="term" value="P:RNA splicing"/>
    <property type="evidence" value="ECO:0007669"/>
    <property type="project" value="UniProtKB-KW"/>
</dbReference>
<evidence type="ECO:0000256" key="9">
    <source>
        <dbReference type="ARBA" id="ARBA00022664"/>
    </source>
</evidence>
<evidence type="ECO:0000256" key="16">
    <source>
        <dbReference type="PIRSR" id="PIRSR028973-1"/>
    </source>
</evidence>
<dbReference type="GO" id="GO:0000340">
    <property type="term" value="F:RNA 7-methylguanosine cap binding"/>
    <property type="evidence" value="ECO:0007669"/>
    <property type="project" value="UniProtKB-UniRule"/>
</dbReference>
<dbReference type="GO" id="GO:0006397">
    <property type="term" value="P:mRNA processing"/>
    <property type="evidence" value="ECO:0007669"/>
    <property type="project" value="UniProtKB-KW"/>
</dbReference>
<dbReference type="OrthoDB" id="10264956at2759"/>
<dbReference type="SUPFAM" id="SSF102860">
    <property type="entry name" value="mRNA decapping enzyme DcpS N-terminal domain"/>
    <property type="match status" value="1"/>
</dbReference>
<protein>
    <recommendedName>
        <fullName evidence="6 15">m7GpppX diphosphatase</fullName>
        <ecNumber evidence="5 15">3.6.1.59</ecNumber>
    </recommendedName>
</protein>
<dbReference type="Proteomes" id="UP000694397">
    <property type="component" value="Chromosome 25"/>
</dbReference>
<dbReference type="GO" id="GO:0000290">
    <property type="term" value="P:deadenylation-dependent decapping of nuclear-transcribed mRNA"/>
    <property type="evidence" value="ECO:0007669"/>
    <property type="project" value="UniProtKB-UniRule"/>
</dbReference>
<dbReference type="FunFam" id="3.30.200.40:FF:000001">
    <property type="entry name" value="m7GpppX diphosphatase"/>
    <property type="match status" value="1"/>
</dbReference>
<dbReference type="Ensembl" id="ENSSFOT00015035361.2">
    <property type="protein sequence ID" value="ENSSFOP00015034978.1"/>
    <property type="gene ID" value="ENSSFOG00015022277.2"/>
</dbReference>
<evidence type="ECO:0000256" key="6">
    <source>
        <dbReference type="ARBA" id="ARBA00015636"/>
    </source>
</evidence>
<evidence type="ECO:0000256" key="10">
    <source>
        <dbReference type="ARBA" id="ARBA00022801"/>
    </source>
</evidence>
<evidence type="ECO:0000313" key="20">
    <source>
        <dbReference type="Proteomes" id="UP000694397"/>
    </source>
</evidence>
<dbReference type="Pfam" id="PF05652">
    <property type="entry name" value="DcpS"/>
    <property type="match status" value="1"/>
</dbReference>
<comment type="catalytic activity">
    <reaction evidence="14 15">
        <text>a 5'-end (N(7)-methyl 5'-triphosphoguanosine)-ribonucleoside in mRNA + H2O = N(7)-methyl-GMP + a 5'-end diphospho-ribonucleoside in mRNA + 2 H(+)</text>
        <dbReference type="Rhea" id="RHEA:65388"/>
        <dbReference type="Rhea" id="RHEA-COMP:17165"/>
        <dbReference type="Rhea" id="RHEA-COMP:17167"/>
        <dbReference type="ChEBI" id="CHEBI:15377"/>
        <dbReference type="ChEBI" id="CHEBI:15378"/>
        <dbReference type="ChEBI" id="CHEBI:58285"/>
        <dbReference type="ChEBI" id="CHEBI:156461"/>
        <dbReference type="ChEBI" id="CHEBI:167616"/>
        <dbReference type="EC" id="3.6.1.59"/>
    </reaction>
</comment>
<reference evidence="19 20" key="1">
    <citation type="submission" date="2019-04" db="EMBL/GenBank/DDBJ databases">
        <authorList>
            <consortium name="Wellcome Sanger Institute Data Sharing"/>
        </authorList>
    </citation>
    <scope>NUCLEOTIDE SEQUENCE [LARGE SCALE GENOMIC DNA]</scope>
</reference>
<evidence type="ECO:0000256" key="5">
    <source>
        <dbReference type="ARBA" id="ARBA00012520"/>
    </source>
</evidence>
<dbReference type="Gene3D" id="3.30.428.10">
    <property type="entry name" value="HIT-like"/>
    <property type="match status" value="1"/>
</dbReference>
<reference evidence="19" key="2">
    <citation type="submission" date="2025-08" db="UniProtKB">
        <authorList>
            <consortium name="Ensembl"/>
        </authorList>
    </citation>
    <scope>IDENTIFICATION</scope>
</reference>
<feature type="binding site" evidence="17">
    <location>
        <position position="180"/>
    </location>
    <ligand>
        <name>substrate</name>
    </ligand>
</feature>
<dbReference type="PANTHER" id="PTHR12978">
    <property type="entry name" value="HISTIDINE TRIAD HIT PROTEIN MEMBER"/>
    <property type="match status" value="1"/>
</dbReference>
<organism evidence="19 20">
    <name type="scientific">Scleropages formosus</name>
    <name type="common">Asian bonytongue</name>
    <name type="synonym">Osteoglossum formosum</name>
    <dbReference type="NCBI Taxonomy" id="113540"/>
    <lineage>
        <taxon>Eukaryota</taxon>
        <taxon>Metazoa</taxon>
        <taxon>Chordata</taxon>
        <taxon>Craniata</taxon>
        <taxon>Vertebrata</taxon>
        <taxon>Euteleostomi</taxon>
        <taxon>Actinopterygii</taxon>
        <taxon>Neopterygii</taxon>
        <taxon>Teleostei</taxon>
        <taxon>Osteoglossocephala</taxon>
        <taxon>Osteoglossomorpha</taxon>
        <taxon>Osteoglossiformes</taxon>
        <taxon>Osteoglossidae</taxon>
        <taxon>Scleropages</taxon>
    </lineage>
</organism>
<evidence type="ECO:0000256" key="11">
    <source>
        <dbReference type="ARBA" id="ARBA00022990"/>
    </source>
</evidence>
<evidence type="ECO:0000256" key="15">
    <source>
        <dbReference type="PIRNR" id="PIRNR028973"/>
    </source>
</evidence>
<keyword evidence="7" id="KW-0963">Cytoplasm</keyword>
<keyword evidence="8" id="KW-0597">Phosphoprotein</keyword>
<evidence type="ECO:0000256" key="18">
    <source>
        <dbReference type="SAM" id="MobiDB-lite"/>
    </source>
</evidence>
<evidence type="ECO:0000256" key="7">
    <source>
        <dbReference type="ARBA" id="ARBA00022490"/>
    </source>
</evidence>
<keyword evidence="20" id="KW-1185">Reference proteome</keyword>
<dbReference type="SUPFAM" id="SSF54197">
    <property type="entry name" value="HIT-like"/>
    <property type="match status" value="1"/>
</dbReference>
<feature type="binding site" evidence="17">
    <location>
        <position position="200"/>
    </location>
    <ligand>
        <name>substrate</name>
    </ligand>
</feature>
<comment type="subcellular location">
    <subcellularLocation>
        <location evidence="2">Cytoplasm</location>
    </subcellularLocation>
    <subcellularLocation>
        <location evidence="1 15">Nucleus</location>
    </subcellularLocation>
</comment>
<feature type="binding site" evidence="17">
    <location>
        <position position="170"/>
    </location>
    <ligand>
        <name>substrate</name>
    </ligand>
</feature>
<evidence type="ECO:0000256" key="3">
    <source>
        <dbReference type="ARBA" id="ARBA00010208"/>
    </source>
</evidence>
<comment type="subunit">
    <text evidence="4">Homodimer. Associates with components of the exosome multienzyme ribonuclease complex, such as EXOSC3 and EXOSC4. Interacts with NDOR1.</text>
</comment>
<keyword evidence="9 15" id="KW-0507">mRNA processing</keyword>
<dbReference type="AlphaFoldDB" id="A0A8C9SD44"/>
<dbReference type="GeneTree" id="ENSGT00390000003924"/>
<feature type="active site" description="Nucleophile" evidence="16">
    <location>
        <position position="272"/>
    </location>
</feature>
<evidence type="ECO:0000256" key="2">
    <source>
        <dbReference type="ARBA" id="ARBA00004496"/>
    </source>
</evidence>
<dbReference type="GO" id="GO:0140932">
    <property type="term" value="F:5'-(N(7)-methyl 5'-triphosphoguanosine)-[mRNA] diphosphatase activity"/>
    <property type="evidence" value="ECO:0007669"/>
    <property type="project" value="UniProtKB-EC"/>
</dbReference>
<dbReference type="FunFam" id="3.30.428.10:FF:000006">
    <property type="entry name" value="m7GpppX diphosphatase"/>
    <property type="match status" value="1"/>
</dbReference>
<evidence type="ECO:0000256" key="17">
    <source>
        <dbReference type="PIRSR" id="PIRSR028973-2"/>
    </source>
</evidence>
<evidence type="ECO:0000313" key="19">
    <source>
        <dbReference type="Ensembl" id="ENSSFOP00015034978.1"/>
    </source>
</evidence>
<evidence type="ECO:0000256" key="12">
    <source>
        <dbReference type="ARBA" id="ARBA00023187"/>
    </source>
</evidence>